<dbReference type="OrthoDB" id="3149508at2759"/>
<comment type="caution">
    <text evidence="2">The sequence shown here is derived from an EMBL/GenBank/DDBJ whole genome shotgun (WGS) entry which is preliminary data.</text>
</comment>
<evidence type="ECO:0000259" key="1">
    <source>
        <dbReference type="Pfam" id="PF18803"/>
    </source>
</evidence>
<feature type="non-terminal residue" evidence="2">
    <location>
        <position position="158"/>
    </location>
</feature>
<dbReference type="AlphaFoldDB" id="A0A9P7KG15"/>
<accession>A0A9P7KG15</accession>
<feature type="domain" description="CxC2-like cysteine cluster KDZ transposase-associated" evidence="1">
    <location>
        <begin position="78"/>
        <end position="128"/>
    </location>
</feature>
<keyword evidence="3" id="KW-1185">Reference proteome</keyword>
<name>A0A9P7KG15_9AGAR</name>
<dbReference type="Proteomes" id="UP000717328">
    <property type="component" value="Unassembled WGS sequence"/>
</dbReference>
<organism evidence="2 3">
    <name type="scientific">Sphagnurus paluster</name>
    <dbReference type="NCBI Taxonomy" id="117069"/>
    <lineage>
        <taxon>Eukaryota</taxon>
        <taxon>Fungi</taxon>
        <taxon>Dikarya</taxon>
        <taxon>Basidiomycota</taxon>
        <taxon>Agaricomycotina</taxon>
        <taxon>Agaricomycetes</taxon>
        <taxon>Agaricomycetidae</taxon>
        <taxon>Agaricales</taxon>
        <taxon>Tricholomatineae</taxon>
        <taxon>Lyophyllaceae</taxon>
        <taxon>Sphagnurus</taxon>
    </lineage>
</organism>
<evidence type="ECO:0000313" key="2">
    <source>
        <dbReference type="EMBL" id="KAG5649108.1"/>
    </source>
</evidence>
<sequence length="158" mass="18036">MQDEALALEEAQDVAYMTCLDHLFAQQHGTSGIASEMQVPEPLEEEDKTIVGDEDDEMLPPVLQEIPTADGQGHETISIDLMHARLVPTSFVYYRTIFTAAALDNFCLTNLECKASAFQYWEKLQRSTVGGGNSMDLDNFYRELRRVSRCWRWLKKLK</sequence>
<reference evidence="2" key="2">
    <citation type="submission" date="2021-10" db="EMBL/GenBank/DDBJ databases">
        <title>Phylogenomics reveals ancestral predisposition of the termite-cultivated fungus Termitomyces towards a domesticated lifestyle.</title>
        <authorList>
            <person name="Auxier B."/>
            <person name="Grum-Grzhimaylo A."/>
            <person name="Cardenas M.E."/>
            <person name="Lodge J.D."/>
            <person name="Laessoe T."/>
            <person name="Pedersen O."/>
            <person name="Smith M.E."/>
            <person name="Kuyper T.W."/>
            <person name="Franco-Molano E.A."/>
            <person name="Baroni T.J."/>
            <person name="Aanen D.K."/>
        </authorList>
    </citation>
    <scope>NUCLEOTIDE SEQUENCE</scope>
    <source>
        <strain evidence="2">D49</strain>
    </source>
</reference>
<proteinExistence type="predicted"/>
<dbReference type="InterPro" id="IPR041457">
    <property type="entry name" value="CxC2_KDZ-assoc"/>
</dbReference>
<dbReference type="EMBL" id="JABCKI010001594">
    <property type="protein sequence ID" value="KAG5649108.1"/>
    <property type="molecule type" value="Genomic_DNA"/>
</dbReference>
<gene>
    <name evidence="2" type="ORF">H0H81_006213</name>
</gene>
<protein>
    <recommendedName>
        <fullName evidence="1">CxC2-like cysteine cluster KDZ transposase-associated domain-containing protein</fullName>
    </recommendedName>
</protein>
<dbReference type="Pfam" id="PF18803">
    <property type="entry name" value="CxC2"/>
    <property type="match status" value="1"/>
</dbReference>
<reference evidence="2" key="1">
    <citation type="submission" date="2021-02" db="EMBL/GenBank/DDBJ databases">
        <authorList>
            <person name="Nieuwenhuis M."/>
            <person name="Van De Peppel L.J.J."/>
        </authorList>
    </citation>
    <scope>NUCLEOTIDE SEQUENCE</scope>
    <source>
        <strain evidence="2">D49</strain>
    </source>
</reference>
<evidence type="ECO:0000313" key="3">
    <source>
        <dbReference type="Proteomes" id="UP000717328"/>
    </source>
</evidence>